<dbReference type="AlphaFoldDB" id="A0AA97F6Q2"/>
<dbReference type="EMBL" id="CP136594">
    <property type="protein sequence ID" value="WOE74466.1"/>
    <property type="molecule type" value="Genomic_DNA"/>
</dbReference>
<dbReference type="InterPro" id="IPR050595">
    <property type="entry name" value="Bact_response_regulator"/>
</dbReference>
<dbReference type="KEGG" id="acoa:RB602_11485"/>
<evidence type="ECO:0000313" key="5">
    <source>
        <dbReference type="Proteomes" id="UP001302429"/>
    </source>
</evidence>
<sequence>MTMVETRKNFLIAEDESMIAMMLEDIIETLGHDVAAVVDSCSAAMQVLEQGHVNAAILDLNLSDGESWPLVQQLQQRGIPFLVASGDNAATPPDGVKPVQKLAKPFSLTSLEEALSTLDG</sequence>
<keyword evidence="1 2" id="KW-0597">Phosphoprotein</keyword>
<dbReference type="PANTHER" id="PTHR44591:SF24">
    <property type="entry name" value="PROTEIN-GLUTAMATE METHYLESTERASE_PROTEIN-GLUTAMINE GLUTAMINASE 1"/>
    <property type="match status" value="1"/>
</dbReference>
<protein>
    <submittedName>
        <fullName evidence="4">Response regulator</fullName>
    </submittedName>
</protein>
<dbReference type="SUPFAM" id="SSF52172">
    <property type="entry name" value="CheY-like"/>
    <property type="match status" value="1"/>
</dbReference>
<evidence type="ECO:0000313" key="4">
    <source>
        <dbReference type="EMBL" id="WOE74466.1"/>
    </source>
</evidence>
<feature type="domain" description="Response regulatory" evidence="3">
    <location>
        <begin position="9"/>
        <end position="119"/>
    </location>
</feature>
<evidence type="ECO:0000256" key="1">
    <source>
        <dbReference type="ARBA" id="ARBA00022553"/>
    </source>
</evidence>
<accession>A0AA97F6Q2</accession>
<gene>
    <name evidence="4" type="ORF">RB602_11485</name>
</gene>
<feature type="modified residue" description="4-aspartylphosphate" evidence="2">
    <location>
        <position position="59"/>
    </location>
</feature>
<proteinExistence type="predicted"/>
<dbReference type="SMART" id="SM00448">
    <property type="entry name" value="REC"/>
    <property type="match status" value="1"/>
</dbReference>
<dbReference type="RefSeq" id="WP_317080720.1">
    <property type="nucleotide sequence ID" value="NZ_CP136594.1"/>
</dbReference>
<dbReference type="Gene3D" id="3.40.50.2300">
    <property type="match status" value="1"/>
</dbReference>
<dbReference type="Proteomes" id="UP001302429">
    <property type="component" value="Chromosome"/>
</dbReference>
<organism evidence="4 5">
    <name type="scientific">Alterisphingorhabdus coralli</name>
    <dbReference type="NCBI Taxonomy" id="3071408"/>
    <lineage>
        <taxon>Bacteria</taxon>
        <taxon>Pseudomonadati</taxon>
        <taxon>Pseudomonadota</taxon>
        <taxon>Alphaproteobacteria</taxon>
        <taxon>Sphingomonadales</taxon>
        <taxon>Sphingomonadaceae</taxon>
        <taxon>Alterisphingorhabdus (ex Yan et al. 2024)</taxon>
    </lineage>
</organism>
<dbReference type="InterPro" id="IPR011006">
    <property type="entry name" value="CheY-like_superfamily"/>
</dbReference>
<evidence type="ECO:0000259" key="3">
    <source>
        <dbReference type="PROSITE" id="PS50110"/>
    </source>
</evidence>
<keyword evidence="5" id="KW-1185">Reference proteome</keyword>
<dbReference type="InterPro" id="IPR001789">
    <property type="entry name" value="Sig_transdc_resp-reg_receiver"/>
</dbReference>
<dbReference type="PANTHER" id="PTHR44591">
    <property type="entry name" value="STRESS RESPONSE REGULATOR PROTEIN 1"/>
    <property type="match status" value="1"/>
</dbReference>
<dbReference type="GO" id="GO:0000160">
    <property type="term" value="P:phosphorelay signal transduction system"/>
    <property type="evidence" value="ECO:0007669"/>
    <property type="project" value="InterPro"/>
</dbReference>
<dbReference type="PROSITE" id="PS50110">
    <property type="entry name" value="RESPONSE_REGULATORY"/>
    <property type="match status" value="1"/>
</dbReference>
<dbReference type="Pfam" id="PF00072">
    <property type="entry name" value="Response_reg"/>
    <property type="match status" value="1"/>
</dbReference>
<name>A0AA97F6Q2_9SPHN</name>
<reference evidence="4 5" key="1">
    <citation type="submission" date="2023-10" db="EMBL/GenBank/DDBJ databases">
        <title>Complete genome sequence of a Sphingomonadaceae bacterium.</title>
        <authorList>
            <person name="Yan C."/>
        </authorList>
    </citation>
    <scope>NUCLEOTIDE SEQUENCE [LARGE SCALE GENOMIC DNA]</scope>
    <source>
        <strain evidence="4 5">SCSIO 66989</strain>
    </source>
</reference>
<evidence type="ECO:0000256" key="2">
    <source>
        <dbReference type="PROSITE-ProRule" id="PRU00169"/>
    </source>
</evidence>